<proteinExistence type="predicted"/>
<organism evidence="3 4">
    <name type="scientific">Candidatus Pullichristensenella stercorigallinarum</name>
    <dbReference type="NCBI Taxonomy" id="2840909"/>
    <lineage>
        <taxon>Bacteria</taxon>
        <taxon>Bacillati</taxon>
        <taxon>Bacillota</taxon>
        <taxon>Clostridia</taxon>
        <taxon>Candidatus Pullichristensenella</taxon>
    </lineage>
</organism>
<dbReference type="Proteomes" id="UP000824260">
    <property type="component" value="Unassembled WGS sequence"/>
</dbReference>
<sequence length="90" mass="9749">MSATVRKAFRPMLPGLCIALAAFMASALEAFAYGPHESGIVYLLLPPLGLQMLILCIASMVARQWRRAAAFAVALASCVICFQWLYGLTL</sequence>
<dbReference type="EMBL" id="DVFZ01000054">
    <property type="protein sequence ID" value="HIQ82578.1"/>
    <property type="molecule type" value="Genomic_DNA"/>
</dbReference>
<reference evidence="3" key="1">
    <citation type="submission" date="2020-10" db="EMBL/GenBank/DDBJ databases">
        <authorList>
            <person name="Gilroy R."/>
        </authorList>
    </citation>
    <scope>NUCLEOTIDE SEQUENCE</scope>
    <source>
        <strain evidence="3">ChiSjej6B24-2974</strain>
    </source>
</reference>
<reference evidence="3" key="2">
    <citation type="journal article" date="2021" name="PeerJ">
        <title>Extensive microbial diversity within the chicken gut microbiome revealed by metagenomics and culture.</title>
        <authorList>
            <person name="Gilroy R."/>
            <person name="Ravi A."/>
            <person name="Getino M."/>
            <person name="Pursley I."/>
            <person name="Horton D.L."/>
            <person name="Alikhan N.F."/>
            <person name="Baker D."/>
            <person name="Gharbi K."/>
            <person name="Hall N."/>
            <person name="Watson M."/>
            <person name="Adriaenssens E.M."/>
            <person name="Foster-Nyarko E."/>
            <person name="Jarju S."/>
            <person name="Secka A."/>
            <person name="Antonio M."/>
            <person name="Oren A."/>
            <person name="Chaudhuri R.R."/>
            <person name="La Ragione R."/>
            <person name="Hildebrand F."/>
            <person name="Pallen M.J."/>
        </authorList>
    </citation>
    <scope>NUCLEOTIDE SEQUENCE</scope>
    <source>
        <strain evidence="3">ChiSjej6B24-2974</strain>
    </source>
</reference>
<evidence type="ECO:0000256" key="2">
    <source>
        <dbReference type="SAM" id="SignalP"/>
    </source>
</evidence>
<evidence type="ECO:0000313" key="4">
    <source>
        <dbReference type="Proteomes" id="UP000824260"/>
    </source>
</evidence>
<feature type="transmembrane region" description="Helical" evidence="1">
    <location>
        <begin position="40"/>
        <end position="61"/>
    </location>
</feature>
<dbReference type="AlphaFoldDB" id="A0A9D0ZL05"/>
<gene>
    <name evidence="3" type="ORF">IAA52_05690</name>
</gene>
<comment type="caution">
    <text evidence="3">The sequence shown here is derived from an EMBL/GenBank/DDBJ whole genome shotgun (WGS) entry which is preliminary data.</text>
</comment>
<keyword evidence="1" id="KW-1133">Transmembrane helix</keyword>
<feature type="signal peptide" evidence="2">
    <location>
        <begin position="1"/>
        <end position="32"/>
    </location>
</feature>
<name>A0A9D0ZL05_9FIRM</name>
<evidence type="ECO:0000256" key="1">
    <source>
        <dbReference type="SAM" id="Phobius"/>
    </source>
</evidence>
<protein>
    <submittedName>
        <fullName evidence="3">Uncharacterized protein</fullName>
    </submittedName>
</protein>
<keyword evidence="2" id="KW-0732">Signal</keyword>
<keyword evidence="1" id="KW-0472">Membrane</keyword>
<keyword evidence="1" id="KW-0812">Transmembrane</keyword>
<evidence type="ECO:0000313" key="3">
    <source>
        <dbReference type="EMBL" id="HIQ82578.1"/>
    </source>
</evidence>
<feature type="transmembrane region" description="Helical" evidence="1">
    <location>
        <begin position="68"/>
        <end position="86"/>
    </location>
</feature>
<feature type="chain" id="PRO_5039351490" evidence="2">
    <location>
        <begin position="33"/>
        <end position="90"/>
    </location>
</feature>
<accession>A0A9D0ZL05</accession>